<dbReference type="Proteomes" id="UP000245839">
    <property type="component" value="Unassembled WGS sequence"/>
</dbReference>
<evidence type="ECO:0000313" key="8">
    <source>
        <dbReference type="Proteomes" id="UP000245839"/>
    </source>
</evidence>
<dbReference type="InterPro" id="IPR050611">
    <property type="entry name" value="ABCF"/>
</dbReference>
<dbReference type="EMBL" id="UETC01000003">
    <property type="protein sequence ID" value="SSA44386.1"/>
    <property type="molecule type" value="Genomic_DNA"/>
</dbReference>
<reference evidence="6 8" key="3">
    <citation type="submission" date="2018-03" db="EMBL/GenBank/DDBJ databases">
        <title>Genomic Encyclopedia of Archaeal and Bacterial Type Strains, Phase II (KMG-II): from individual species to whole genera.</title>
        <authorList>
            <person name="Goeker M."/>
        </authorList>
    </citation>
    <scope>NUCLEOTIDE SEQUENCE [LARGE SCALE GENOMIC DNA]</scope>
    <source>
        <strain evidence="6 8">DSM 25227</strain>
    </source>
</reference>
<evidence type="ECO:0000256" key="4">
    <source>
        <dbReference type="SAM" id="MobiDB-lite"/>
    </source>
</evidence>
<dbReference type="Gene3D" id="3.40.50.300">
    <property type="entry name" value="P-loop containing nucleotide triphosphate hydrolases"/>
    <property type="match status" value="2"/>
</dbReference>
<dbReference type="InterPro" id="IPR003439">
    <property type="entry name" value="ABC_transporter-like_ATP-bd"/>
</dbReference>
<feature type="domain" description="ABC transporter" evidence="5">
    <location>
        <begin position="5"/>
        <end position="235"/>
    </location>
</feature>
<dbReference type="OrthoDB" id="9808609at2"/>
<evidence type="ECO:0000256" key="2">
    <source>
        <dbReference type="ARBA" id="ARBA00022741"/>
    </source>
</evidence>
<evidence type="ECO:0000259" key="5">
    <source>
        <dbReference type="PROSITE" id="PS50893"/>
    </source>
</evidence>
<feature type="compositionally biased region" description="Basic and acidic residues" evidence="4">
    <location>
        <begin position="258"/>
        <end position="270"/>
    </location>
</feature>
<accession>A0A2Y9AK20</accession>
<dbReference type="PANTHER" id="PTHR19211">
    <property type="entry name" value="ATP-BINDING TRANSPORT PROTEIN-RELATED"/>
    <property type="match status" value="1"/>
</dbReference>
<evidence type="ECO:0000313" key="7">
    <source>
        <dbReference type="EMBL" id="SSA44386.1"/>
    </source>
</evidence>
<dbReference type="EMBL" id="QGDJ01000003">
    <property type="protein sequence ID" value="PWJ20341.1"/>
    <property type="molecule type" value="Genomic_DNA"/>
</dbReference>
<sequence>MSVLAKLDALSLLRLDGAPLFSGLSLIIGPARYGLVGRNGSGKSSLLRLLAGEAAPAAGQVSVPASLRLVRQEIDAAHETVADALGVRPALATLARLAAGEGSPEDAAEADWTLEARLAQSLFALGLDGLDFGRPVRSLSGGERIRLMIARALLDAPDLLLLDEPTNNMDAAGRAAVYRLLADWRGGIVVASHDRALLERVDWIVELTPQGCHVTAGGWSAHARDRAARLGRVERRLDRAEARAAEVAETARLRAERLARRGAKGRREAADGSQPKLVANARKARAEATSGAGRRLAERQSKEAEAALEDARAETERLRPMSFTLPPCGLPAGRKVLAVEGLTLRHGTGPVIGPVRFTLTGPERVALSGPNGAGKTSILRAIAGQVGNQGGRIWRARPDPPFLDQHLSLLEPDLSLLENMQRLQPGLSRNAAHAALARFAFRNTEAERRAASLSGGERLRAALACVFAADPAPDLLILDEPTNHLDLDSIEELETALRAYDGALLVVSHDAEFLRHIGVDRRIRLSRSPG</sequence>
<gene>
    <name evidence="6" type="ORF">BCF38_103156</name>
    <name evidence="7" type="ORF">SAMN05421539_103156</name>
</gene>
<name>A0A2Y9AK20_9RHOB</name>
<keyword evidence="8" id="KW-1185">Reference proteome</keyword>
<dbReference type="RefSeq" id="WP_109563933.1">
    <property type="nucleotide sequence ID" value="NZ_QGDJ01000003.1"/>
</dbReference>
<reference evidence="9" key="2">
    <citation type="submission" date="2016-10" db="EMBL/GenBank/DDBJ databases">
        <authorList>
            <person name="Varghese N."/>
            <person name="Submissions S."/>
        </authorList>
    </citation>
    <scope>NUCLEOTIDE SEQUENCE [LARGE SCALE GENOMIC DNA]</scope>
    <source>
        <strain evidence="9">DSM 25227</strain>
    </source>
</reference>
<evidence type="ECO:0000256" key="3">
    <source>
        <dbReference type="ARBA" id="ARBA00022840"/>
    </source>
</evidence>
<proteinExistence type="predicted"/>
<evidence type="ECO:0000313" key="6">
    <source>
        <dbReference type="EMBL" id="PWJ20341.1"/>
    </source>
</evidence>
<evidence type="ECO:0000313" key="9">
    <source>
        <dbReference type="Proteomes" id="UP000251571"/>
    </source>
</evidence>
<dbReference type="Pfam" id="PF00005">
    <property type="entry name" value="ABC_tran"/>
    <property type="match status" value="2"/>
</dbReference>
<feature type="region of interest" description="Disordered" evidence="4">
    <location>
        <begin position="258"/>
        <end position="308"/>
    </location>
</feature>
<feature type="domain" description="ABC transporter" evidence="5">
    <location>
        <begin position="337"/>
        <end position="526"/>
    </location>
</feature>
<dbReference type="InterPro" id="IPR003593">
    <property type="entry name" value="AAA+_ATPase"/>
</dbReference>
<dbReference type="CDD" id="cd03221">
    <property type="entry name" value="ABCF_EF-3"/>
    <property type="match status" value="1"/>
</dbReference>
<dbReference type="PROSITE" id="PS50893">
    <property type="entry name" value="ABC_TRANSPORTER_2"/>
    <property type="match status" value="2"/>
</dbReference>
<dbReference type="AlphaFoldDB" id="A0A2Y9AK20"/>
<keyword evidence="2" id="KW-0547">Nucleotide-binding</keyword>
<dbReference type="GO" id="GO:0016887">
    <property type="term" value="F:ATP hydrolysis activity"/>
    <property type="evidence" value="ECO:0007669"/>
    <property type="project" value="InterPro"/>
</dbReference>
<dbReference type="SMART" id="SM00382">
    <property type="entry name" value="AAA"/>
    <property type="match status" value="2"/>
</dbReference>
<dbReference type="InterPro" id="IPR027417">
    <property type="entry name" value="P-loop_NTPase"/>
</dbReference>
<feature type="compositionally biased region" description="Basic and acidic residues" evidence="4">
    <location>
        <begin position="295"/>
        <end position="308"/>
    </location>
</feature>
<reference evidence="7" key="1">
    <citation type="submission" date="2016-10" db="EMBL/GenBank/DDBJ databases">
        <authorList>
            <person name="Cai Z."/>
        </authorList>
    </citation>
    <scope>NUCLEOTIDE SEQUENCE [LARGE SCALE GENOMIC DNA]</scope>
    <source>
        <strain evidence="7">DSM 25227</strain>
    </source>
</reference>
<keyword evidence="3" id="KW-0067">ATP-binding</keyword>
<organism evidence="7 9">
    <name type="scientific">Jannaschia seohaensis</name>
    <dbReference type="NCBI Taxonomy" id="475081"/>
    <lineage>
        <taxon>Bacteria</taxon>
        <taxon>Pseudomonadati</taxon>
        <taxon>Pseudomonadota</taxon>
        <taxon>Alphaproteobacteria</taxon>
        <taxon>Rhodobacterales</taxon>
        <taxon>Roseobacteraceae</taxon>
        <taxon>Jannaschia</taxon>
    </lineage>
</organism>
<evidence type="ECO:0000256" key="1">
    <source>
        <dbReference type="ARBA" id="ARBA00022737"/>
    </source>
</evidence>
<dbReference type="GO" id="GO:0005524">
    <property type="term" value="F:ATP binding"/>
    <property type="evidence" value="ECO:0007669"/>
    <property type="project" value="UniProtKB-KW"/>
</dbReference>
<keyword evidence="1" id="KW-0677">Repeat</keyword>
<dbReference type="Proteomes" id="UP000251571">
    <property type="component" value="Unassembled WGS sequence"/>
</dbReference>
<dbReference type="PANTHER" id="PTHR19211:SF6">
    <property type="entry name" value="BLL7188 PROTEIN"/>
    <property type="match status" value="1"/>
</dbReference>
<dbReference type="SUPFAM" id="SSF52540">
    <property type="entry name" value="P-loop containing nucleoside triphosphate hydrolases"/>
    <property type="match status" value="2"/>
</dbReference>
<protein>
    <submittedName>
        <fullName evidence="7">ATPase components of ABC transporters with duplicated ATPase domains</fullName>
    </submittedName>
    <submittedName>
        <fullName evidence="6">ATPase subunit of ABC transporter with duplicated ATPase domains</fullName>
    </submittedName>
</protein>